<gene>
    <name evidence="3" type="ORF">GCM10025772_10720</name>
</gene>
<sequence>MPETHEPRNRDPDSDHPADSSTASASTARHNATEPSRSLVRFRQGLGWLTLALCVVSLLLSMLRWPTLHGVLAGYLDAPIGAPEVWAATTVLLLLNLLWLGAGAFLAIALIRGRRLRPWIYFLCTATLLFGGLFSKILAGSLILLRLYEEARAANRSQSGSPD</sequence>
<evidence type="ECO:0000256" key="2">
    <source>
        <dbReference type="SAM" id="Phobius"/>
    </source>
</evidence>
<dbReference type="RefSeq" id="WP_345316019.1">
    <property type="nucleotide sequence ID" value="NZ_BAABLF010000006.1"/>
</dbReference>
<dbReference type="EMBL" id="BAABLF010000006">
    <property type="protein sequence ID" value="GAA5189102.1"/>
    <property type="molecule type" value="Genomic_DNA"/>
</dbReference>
<proteinExistence type="predicted"/>
<name>A0ABP9RYA9_9GAMM</name>
<reference evidence="4" key="1">
    <citation type="journal article" date="2019" name="Int. J. Syst. Evol. Microbiol.">
        <title>The Global Catalogue of Microorganisms (GCM) 10K type strain sequencing project: providing services to taxonomists for standard genome sequencing and annotation.</title>
        <authorList>
            <consortium name="The Broad Institute Genomics Platform"/>
            <consortium name="The Broad Institute Genome Sequencing Center for Infectious Disease"/>
            <person name="Wu L."/>
            <person name="Ma J."/>
        </authorList>
    </citation>
    <scope>NUCLEOTIDE SEQUENCE [LARGE SCALE GENOMIC DNA]</scope>
    <source>
        <strain evidence="4">JCM 18720</strain>
    </source>
</reference>
<feature type="transmembrane region" description="Helical" evidence="2">
    <location>
        <begin position="46"/>
        <end position="65"/>
    </location>
</feature>
<keyword evidence="2" id="KW-0472">Membrane</keyword>
<keyword evidence="2" id="KW-1133">Transmembrane helix</keyword>
<feature type="transmembrane region" description="Helical" evidence="2">
    <location>
        <begin position="85"/>
        <end position="108"/>
    </location>
</feature>
<evidence type="ECO:0000256" key="1">
    <source>
        <dbReference type="SAM" id="MobiDB-lite"/>
    </source>
</evidence>
<feature type="compositionally biased region" description="Basic and acidic residues" evidence="1">
    <location>
        <begin position="1"/>
        <end position="18"/>
    </location>
</feature>
<keyword evidence="2" id="KW-0812">Transmembrane</keyword>
<dbReference type="Proteomes" id="UP001501600">
    <property type="component" value="Unassembled WGS sequence"/>
</dbReference>
<feature type="compositionally biased region" description="Low complexity" evidence="1">
    <location>
        <begin position="19"/>
        <end position="30"/>
    </location>
</feature>
<organism evidence="3 4">
    <name type="scientific">Ferrimonas gelatinilytica</name>
    <dbReference type="NCBI Taxonomy" id="1255257"/>
    <lineage>
        <taxon>Bacteria</taxon>
        <taxon>Pseudomonadati</taxon>
        <taxon>Pseudomonadota</taxon>
        <taxon>Gammaproteobacteria</taxon>
        <taxon>Alteromonadales</taxon>
        <taxon>Ferrimonadaceae</taxon>
        <taxon>Ferrimonas</taxon>
    </lineage>
</organism>
<accession>A0ABP9RYA9</accession>
<evidence type="ECO:0000313" key="3">
    <source>
        <dbReference type="EMBL" id="GAA5189102.1"/>
    </source>
</evidence>
<evidence type="ECO:0000313" key="4">
    <source>
        <dbReference type="Proteomes" id="UP001501600"/>
    </source>
</evidence>
<protein>
    <submittedName>
        <fullName evidence="3">Uncharacterized protein</fullName>
    </submittedName>
</protein>
<feature type="region of interest" description="Disordered" evidence="1">
    <location>
        <begin position="1"/>
        <end position="32"/>
    </location>
</feature>
<keyword evidence="4" id="KW-1185">Reference proteome</keyword>
<comment type="caution">
    <text evidence="3">The sequence shown here is derived from an EMBL/GenBank/DDBJ whole genome shotgun (WGS) entry which is preliminary data.</text>
</comment>
<feature type="transmembrane region" description="Helical" evidence="2">
    <location>
        <begin position="120"/>
        <end position="145"/>
    </location>
</feature>